<protein>
    <recommendedName>
        <fullName evidence="2">Tetratricopeptide repeat protein 21A/21B N-terminal ARM repeat domain-containing protein</fullName>
    </recommendedName>
</protein>
<dbReference type="Pfam" id="PF25062">
    <property type="entry name" value="ARM_TT21_N"/>
    <property type="match status" value="1"/>
</dbReference>
<feature type="compositionally biased region" description="Polar residues" evidence="1">
    <location>
        <begin position="143"/>
        <end position="155"/>
    </location>
</feature>
<feature type="region of interest" description="Disordered" evidence="1">
    <location>
        <begin position="143"/>
        <end position="163"/>
    </location>
</feature>
<dbReference type="EMBL" id="HBIR01015050">
    <property type="protein sequence ID" value="CAE0539738.1"/>
    <property type="molecule type" value="Transcribed_RNA"/>
</dbReference>
<reference evidence="3" key="1">
    <citation type="submission" date="2021-01" db="EMBL/GenBank/DDBJ databases">
        <authorList>
            <person name="Corre E."/>
            <person name="Pelletier E."/>
            <person name="Niang G."/>
            <person name="Scheremetjew M."/>
            <person name="Finn R."/>
            <person name="Kale V."/>
            <person name="Holt S."/>
            <person name="Cochrane G."/>
            <person name="Meng A."/>
            <person name="Brown T."/>
            <person name="Cohen L."/>
        </authorList>
    </citation>
    <scope>NUCLEOTIDE SEQUENCE</scope>
    <source>
        <strain evidence="3">379</strain>
    </source>
</reference>
<name>A0A7S3RZJ8_EMIHU</name>
<organism evidence="3">
    <name type="scientific">Emiliania huxleyi</name>
    <name type="common">Coccolithophore</name>
    <name type="synonym">Pontosphaera huxleyi</name>
    <dbReference type="NCBI Taxonomy" id="2903"/>
    <lineage>
        <taxon>Eukaryota</taxon>
        <taxon>Haptista</taxon>
        <taxon>Haptophyta</taxon>
        <taxon>Prymnesiophyceae</taxon>
        <taxon>Isochrysidales</taxon>
        <taxon>Noelaerhabdaceae</taxon>
        <taxon>Emiliania</taxon>
    </lineage>
</organism>
<sequence>MASEIGSMISYYARTGYYRHLQTICTDELKKRGGDPTLHFWRALGMLQEGSINEAIREYEAVGSMPGGVQLALPVKLALLYAHRASRVVDREDVERLEQEIELVEPRATEQAQQLLPLCCLCPLCGFPVHARPLRLDPLAGASLSQQRPFNPSTNRKPHMQLP</sequence>
<proteinExistence type="predicted"/>
<accession>A0A7S3RZJ8</accession>
<dbReference type="GO" id="GO:0061512">
    <property type="term" value="P:protein localization to cilium"/>
    <property type="evidence" value="ECO:0007669"/>
    <property type="project" value="TreeGrafter"/>
</dbReference>
<evidence type="ECO:0000256" key="1">
    <source>
        <dbReference type="SAM" id="MobiDB-lite"/>
    </source>
</evidence>
<evidence type="ECO:0000313" key="3">
    <source>
        <dbReference type="EMBL" id="CAE0539738.1"/>
    </source>
</evidence>
<evidence type="ECO:0000259" key="2">
    <source>
        <dbReference type="Pfam" id="PF25062"/>
    </source>
</evidence>
<dbReference type="GO" id="GO:0035721">
    <property type="term" value="P:intraciliary retrograde transport"/>
    <property type="evidence" value="ECO:0007669"/>
    <property type="project" value="TreeGrafter"/>
</dbReference>
<dbReference type="InterPro" id="IPR040364">
    <property type="entry name" value="TTC21A/TTC21B"/>
</dbReference>
<dbReference type="PANTHER" id="PTHR14699:SF0">
    <property type="entry name" value="TETRATRICOPEPTIDE REPEAT PROTEIN 21 HOMOLOG"/>
    <property type="match status" value="1"/>
</dbReference>
<dbReference type="AlphaFoldDB" id="A0A7S3RZJ8"/>
<dbReference type="GO" id="GO:0005929">
    <property type="term" value="C:cilium"/>
    <property type="evidence" value="ECO:0007669"/>
    <property type="project" value="GOC"/>
</dbReference>
<dbReference type="PANTHER" id="PTHR14699">
    <property type="entry name" value="STI2 PROTEIN-RELATED"/>
    <property type="match status" value="1"/>
</dbReference>
<dbReference type="GO" id="GO:0030991">
    <property type="term" value="C:intraciliary transport particle A"/>
    <property type="evidence" value="ECO:0007669"/>
    <property type="project" value="TreeGrafter"/>
</dbReference>
<feature type="domain" description="Tetratricopeptide repeat protein 21A/21B N-terminal ARM repeat" evidence="2">
    <location>
        <begin position="9"/>
        <end position="132"/>
    </location>
</feature>
<dbReference type="InterPro" id="IPR056833">
    <property type="entry name" value="ARM_TT21_N"/>
</dbReference>
<gene>
    <name evidence="3" type="ORF">EHUX00137_LOCUS11150</name>
</gene>